<dbReference type="SUPFAM" id="SSF47616">
    <property type="entry name" value="GST C-terminal domain-like"/>
    <property type="match status" value="1"/>
</dbReference>
<dbReference type="GO" id="GO:0004364">
    <property type="term" value="F:glutathione transferase activity"/>
    <property type="evidence" value="ECO:0007669"/>
    <property type="project" value="TreeGrafter"/>
</dbReference>
<accession>A0A3P9PBU5</accession>
<dbReference type="InterPro" id="IPR051369">
    <property type="entry name" value="GST_Theta"/>
</dbReference>
<evidence type="ECO:0000313" key="2">
    <source>
        <dbReference type="Proteomes" id="UP000242638"/>
    </source>
</evidence>
<reference evidence="2" key="1">
    <citation type="submission" date="2013-11" db="EMBL/GenBank/DDBJ databases">
        <title>The genomic landscape of the Guanapo guppy.</title>
        <authorList>
            <person name="Kuenstner A."/>
            <person name="Dreyer C."/>
        </authorList>
    </citation>
    <scope>NUCLEOTIDE SEQUENCE</scope>
    <source>
        <strain evidence="2">Guanapo</strain>
    </source>
</reference>
<dbReference type="GO" id="GO:0006749">
    <property type="term" value="P:glutathione metabolic process"/>
    <property type="evidence" value="ECO:0007669"/>
    <property type="project" value="TreeGrafter"/>
</dbReference>
<dbReference type="Gene3D" id="1.20.1050.10">
    <property type="match status" value="2"/>
</dbReference>
<dbReference type="Proteomes" id="UP000242638">
    <property type="component" value="Unassembled WGS sequence"/>
</dbReference>
<dbReference type="PANTHER" id="PTHR43917:SF9">
    <property type="entry name" value="GLUTATHIONE S-TRANSFERASE THETA-1"/>
    <property type="match status" value="1"/>
</dbReference>
<dbReference type="Ensembl" id="ENSPRET00000019476.1">
    <property type="protein sequence ID" value="ENSPREP00000019269.1"/>
    <property type="gene ID" value="ENSPREG00000013027.1"/>
</dbReference>
<sequence>MSFSRSFWDFRPLILEILSRWQKAEINAADVLRSFQIFFTVPAVTMQDFWGQIMHQPLMDCEALKEKLDATLEDMKQPLDLLEEKFLQDKPFIIGNKISGRPKLTAWRGRVKKQLGVKLVDQAHEALLDQAHEALLDQAHEALLDQAHEALLDLSGLQQKMQNNTELQKLKPVFLKYFH</sequence>
<dbReference type="InterPro" id="IPR036282">
    <property type="entry name" value="Glutathione-S-Trfase_C_sf"/>
</dbReference>
<dbReference type="PANTHER" id="PTHR43917">
    <property type="match status" value="1"/>
</dbReference>
<reference evidence="1" key="2">
    <citation type="submission" date="2025-08" db="UniProtKB">
        <authorList>
            <consortium name="Ensembl"/>
        </authorList>
    </citation>
    <scope>IDENTIFICATION</scope>
    <source>
        <strain evidence="1">Guanapo</strain>
    </source>
</reference>
<proteinExistence type="predicted"/>
<evidence type="ECO:0000313" key="1">
    <source>
        <dbReference type="Ensembl" id="ENSPREP00000019269.1"/>
    </source>
</evidence>
<reference evidence="1" key="3">
    <citation type="submission" date="2025-09" db="UniProtKB">
        <authorList>
            <consortium name="Ensembl"/>
        </authorList>
    </citation>
    <scope>IDENTIFICATION</scope>
    <source>
        <strain evidence="1">Guanapo</strain>
    </source>
</reference>
<protein>
    <submittedName>
        <fullName evidence="1">Uncharacterized protein</fullName>
    </submittedName>
</protein>
<name>A0A3P9PBU5_POERE</name>
<organism evidence="1 2">
    <name type="scientific">Poecilia reticulata</name>
    <name type="common">Guppy</name>
    <name type="synonym">Acanthophacelus reticulatus</name>
    <dbReference type="NCBI Taxonomy" id="8081"/>
    <lineage>
        <taxon>Eukaryota</taxon>
        <taxon>Metazoa</taxon>
        <taxon>Chordata</taxon>
        <taxon>Craniata</taxon>
        <taxon>Vertebrata</taxon>
        <taxon>Euteleostomi</taxon>
        <taxon>Actinopterygii</taxon>
        <taxon>Neopterygii</taxon>
        <taxon>Teleostei</taxon>
        <taxon>Neoteleostei</taxon>
        <taxon>Acanthomorphata</taxon>
        <taxon>Ovalentaria</taxon>
        <taxon>Atherinomorphae</taxon>
        <taxon>Cyprinodontiformes</taxon>
        <taxon>Poeciliidae</taxon>
        <taxon>Poeciliinae</taxon>
        <taxon>Poecilia</taxon>
    </lineage>
</organism>
<dbReference type="STRING" id="8081.ENSPREP00000019269"/>
<keyword evidence="2" id="KW-1185">Reference proteome</keyword>
<dbReference type="AlphaFoldDB" id="A0A3P9PBU5"/>
<dbReference type="GO" id="GO:0005737">
    <property type="term" value="C:cytoplasm"/>
    <property type="evidence" value="ECO:0007669"/>
    <property type="project" value="TreeGrafter"/>
</dbReference>